<protein>
    <submittedName>
        <fullName evidence="2">Energy coupling factor transporter S component ThiW</fullName>
    </submittedName>
</protein>
<dbReference type="RefSeq" id="WP_126051380.1">
    <property type="nucleotide sequence ID" value="NZ_QYTV02000006.1"/>
</dbReference>
<dbReference type="Gene3D" id="1.10.1760.20">
    <property type="match status" value="1"/>
</dbReference>
<feature type="transmembrane region" description="Helical" evidence="1">
    <location>
        <begin position="129"/>
        <end position="149"/>
    </location>
</feature>
<feature type="transmembrane region" description="Helical" evidence="1">
    <location>
        <begin position="68"/>
        <end position="89"/>
    </location>
</feature>
<evidence type="ECO:0000313" key="3">
    <source>
        <dbReference type="Proteomes" id="UP000287156"/>
    </source>
</evidence>
<dbReference type="AlphaFoldDB" id="A0A429XWX9"/>
<comment type="caution">
    <text evidence="2">The sequence shown here is derived from an EMBL/GenBank/DDBJ whole genome shotgun (WGS) entry which is preliminary data.</text>
</comment>
<proteinExistence type="predicted"/>
<keyword evidence="3" id="KW-1185">Reference proteome</keyword>
<sequence>MKIKKITITAMIAAFTTITSHIIFIPVGFAKVFPVQHFANIVTAVLFGPGYALAQAFIVSVIRNMAGTGSLFAFPGSMIGALLAGWFYSKTKRMEFAFLGEVIGTGLLGAVAAYPIAKLLFGQEAALFGLVPAFAVSSIAGASMGYILLKVLMKNSAIGGMLYENSTYYRRL</sequence>
<dbReference type="Proteomes" id="UP000287156">
    <property type="component" value="Unassembled WGS sequence"/>
</dbReference>
<dbReference type="PIRSF" id="PIRSF024534">
    <property type="entry name" value="ThiW"/>
    <property type="match status" value="1"/>
</dbReference>
<feature type="transmembrane region" description="Helical" evidence="1">
    <location>
        <begin position="41"/>
        <end position="62"/>
    </location>
</feature>
<keyword evidence="1" id="KW-0812">Transmembrane</keyword>
<gene>
    <name evidence="2" type="primary">thiW</name>
    <name evidence="2" type="ORF">D4T97_014025</name>
</gene>
<evidence type="ECO:0000256" key="1">
    <source>
        <dbReference type="SAM" id="Phobius"/>
    </source>
</evidence>
<organism evidence="2 3">
    <name type="scientific">Siminovitchia acidinfaciens</name>
    <dbReference type="NCBI Taxonomy" id="2321395"/>
    <lineage>
        <taxon>Bacteria</taxon>
        <taxon>Bacillati</taxon>
        <taxon>Bacillota</taxon>
        <taxon>Bacilli</taxon>
        <taxon>Bacillales</taxon>
        <taxon>Bacillaceae</taxon>
        <taxon>Siminovitchia</taxon>
    </lineage>
</organism>
<keyword evidence="1" id="KW-0472">Membrane</keyword>
<evidence type="ECO:0000313" key="2">
    <source>
        <dbReference type="EMBL" id="RST73001.1"/>
    </source>
</evidence>
<dbReference type="Pfam" id="PF09512">
    <property type="entry name" value="ThiW"/>
    <property type="match status" value="1"/>
</dbReference>
<feature type="transmembrane region" description="Helical" evidence="1">
    <location>
        <begin position="96"/>
        <end position="117"/>
    </location>
</feature>
<dbReference type="OrthoDB" id="5516776at2"/>
<reference evidence="2" key="1">
    <citation type="submission" date="2018-12" db="EMBL/GenBank/DDBJ databases">
        <authorList>
            <person name="Sun L."/>
            <person name="Chen Z."/>
        </authorList>
    </citation>
    <scope>NUCLEOTIDE SEQUENCE [LARGE SCALE GENOMIC DNA]</scope>
    <source>
        <strain evidence="2">3-2-2</strain>
    </source>
</reference>
<feature type="transmembrane region" description="Helical" evidence="1">
    <location>
        <begin position="6"/>
        <end position="29"/>
    </location>
</feature>
<dbReference type="NCBIfam" id="TIGR02359">
    <property type="entry name" value="thiW"/>
    <property type="match status" value="1"/>
</dbReference>
<keyword evidence="1" id="KW-1133">Transmembrane helix</keyword>
<name>A0A429XWX9_9BACI</name>
<dbReference type="InterPro" id="IPR012652">
    <property type="entry name" value="ThiW"/>
</dbReference>
<accession>A0A429XWX9</accession>
<dbReference type="EMBL" id="QYTV02000006">
    <property type="protein sequence ID" value="RST73001.1"/>
    <property type="molecule type" value="Genomic_DNA"/>
</dbReference>